<dbReference type="PRINTS" id="PR00326">
    <property type="entry name" value="GTP1OBG"/>
</dbReference>
<comment type="similarity">
    <text evidence="6">Belongs to the TRAFAC class OBG-HflX-like GTPase superfamily. HflX GTPase family.</text>
</comment>
<dbReference type="SUPFAM" id="SSF54980">
    <property type="entry name" value="EF-G C-terminal domain-like"/>
    <property type="match status" value="1"/>
</dbReference>
<sequence length="429" mass="48688">MFDRYEAGERAVLVHINFSQEGEWEDLSECEMLVSSAGVSTLQVITGSRQSPHPKYYVGEGKAQEIAQAVQLVSADVVIFNHALSPAQERNLEALCQCRVLDRTGLILDIFAQRARTHEGKLQVELAQLRHISTRLIRGWTHLERQKGGIGLRGPGETQLETDRRLLRDRIKTILRRLAKVAKQREQGRRARNRAEIPTISLVGYTNAGKSTLFNCITEAGVYAADQLFATLDPTLRKIELSDVGTAILADTVGFIRHLPHDLVAAFKATLQETQEADILLHVVDASDDRFRENIQAVHDVLEEIDAHEIPALVVMNKIDNLEGQKPRIERDEEGHPRTVWVSAMEGKGIDLLFEALTERLASQMVSYRLRIPPEYQGRIRSAFFQLNCIQQEEYDQDGDLLIDIRMQQVDWSKLEKREEVVLRDFIVT</sequence>
<keyword evidence="3 6" id="KW-0547">Nucleotide-binding</keyword>
<keyword evidence="1 6" id="KW-0963">Cytoplasm</keyword>
<dbReference type="InterPro" id="IPR016496">
    <property type="entry name" value="GTPase_HflX"/>
</dbReference>
<name>A0A9X2BJ03_9VIBR</name>
<dbReference type="NCBIfam" id="TIGR03156">
    <property type="entry name" value="GTP_HflX"/>
    <property type="match status" value="1"/>
</dbReference>
<protein>
    <recommendedName>
        <fullName evidence="6">GTPase HflX</fullName>
    </recommendedName>
    <alternativeName>
        <fullName evidence="6">GTP-binding protein HflX</fullName>
    </alternativeName>
</protein>
<keyword evidence="2 8" id="KW-0479">Metal-binding</keyword>
<dbReference type="InterPro" id="IPR027417">
    <property type="entry name" value="P-loop_NTPase"/>
</dbReference>
<evidence type="ECO:0000256" key="5">
    <source>
        <dbReference type="ARBA" id="ARBA00023134"/>
    </source>
</evidence>
<dbReference type="Pfam" id="PF19275">
    <property type="entry name" value="HflX_C"/>
    <property type="match status" value="1"/>
</dbReference>
<dbReference type="InterPro" id="IPR030394">
    <property type="entry name" value="G_HFLX_dom"/>
</dbReference>
<dbReference type="InterPro" id="IPR025121">
    <property type="entry name" value="GTPase_HflX_N"/>
</dbReference>
<dbReference type="GO" id="GO:0005737">
    <property type="term" value="C:cytoplasm"/>
    <property type="evidence" value="ECO:0007669"/>
    <property type="project" value="UniProtKB-SubCell"/>
</dbReference>
<dbReference type="NCBIfam" id="NF008280">
    <property type="entry name" value="PRK11058.1"/>
    <property type="match status" value="1"/>
</dbReference>
<gene>
    <name evidence="6 10" type="primary">hflX</name>
    <name evidence="10" type="ORF">KP803_18305</name>
</gene>
<evidence type="ECO:0000313" key="11">
    <source>
        <dbReference type="Proteomes" id="UP001139559"/>
    </source>
</evidence>
<keyword evidence="11" id="KW-1185">Reference proteome</keyword>
<evidence type="ECO:0000256" key="2">
    <source>
        <dbReference type="ARBA" id="ARBA00022723"/>
    </source>
</evidence>
<dbReference type="RefSeq" id="WP_248010310.1">
    <property type="nucleotide sequence ID" value="NZ_JAJHVV010000013.1"/>
</dbReference>
<dbReference type="Gene3D" id="3.40.50.11060">
    <property type="entry name" value="GTPase HflX, N-terminal domain"/>
    <property type="match status" value="1"/>
</dbReference>
<dbReference type="GO" id="GO:0097216">
    <property type="term" value="F:guanosine tetraphosphate binding"/>
    <property type="evidence" value="ECO:0007669"/>
    <property type="project" value="UniProtKB-ARBA"/>
</dbReference>
<dbReference type="PANTHER" id="PTHR10229:SF0">
    <property type="entry name" value="GTP-BINDING PROTEIN 6-RELATED"/>
    <property type="match status" value="1"/>
</dbReference>
<dbReference type="PIRSF" id="PIRSF006809">
    <property type="entry name" value="GTP-binding_hflX_prd"/>
    <property type="match status" value="1"/>
</dbReference>
<feature type="binding site" evidence="7">
    <location>
        <begin position="251"/>
        <end position="254"/>
    </location>
    <ligand>
        <name>GTP</name>
        <dbReference type="ChEBI" id="CHEBI:37565"/>
    </ligand>
</feature>
<dbReference type="GO" id="GO:0043022">
    <property type="term" value="F:ribosome binding"/>
    <property type="evidence" value="ECO:0007669"/>
    <property type="project" value="TreeGrafter"/>
</dbReference>
<dbReference type="PROSITE" id="PS51705">
    <property type="entry name" value="G_HFLX"/>
    <property type="match status" value="1"/>
</dbReference>
<dbReference type="InterPro" id="IPR045498">
    <property type="entry name" value="HflX_C"/>
</dbReference>
<dbReference type="PANTHER" id="PTHR10229">
    <property type="entry name" value="GTP-BINDING PROTEIN HFLX"/>
    <property type="match status" value="1"/>
</dbReference>
<evidence type="ECO:0000313" key="10">
    <source>
        <dbReference type="EMBL" id="MCK6265234.1"/>
    </source>
</evidence>
<proteinExistence type="inferred from homology"/>
<keyword evidence="10" id="KW-0378">Hydrolase</keyword>
<dbReference type="InterPro" id="IPR035647">
    <property type="entry name" value="EFG_III/V"/>
</dbReference>
<dbReference type="InterPro" id="IPR006073">
    <property type="entry name" value="GTP-bd"/>
</dbReference>
<feature type="binding site" evidence="8">
    <location>
        <position position="231"/>
    </location>
    <ligand>
        <name>Mg(2+)</name>
        <dbReference type="ChEBI" id="CHEBI:18420"/>
    </ligand>
</feature>
<feature type="domain" description="Hflx-type G" evidence="9">
    <location>
        <begin position="198"/>
        <end position="365"/>
    </location>
</feature>
<dbReference type="InterPro" id="IPR042108">
    <property type="entry name" value="GTPase_HflX_N_sf"/>
</dbReference>
<dbReference type="Pfam" id="PF01926">
    <property type="entry name" value="MMR_HSR1"/>
    <property type="match status" value="1"/>
</dbReference>
<feature type="binding site" evidence="7">
    <location>
        <begin position="204"/>
        <end position="211"/>
    </location>
    <ligand>
        <name>GTP</name>
        <dbReference type="ChEBI" id="CHEBI:37565"/>
    </ligand>
</feature>
<dbReference type="GO" id="GO:0005525">
    <property type="term" value="F:GTP binding"/>
    <property type="evidence" value="ECO:0007669"/>
    <property type="project" value="UniProtKB-UniRule"/>
</dbReference>
<evidence type="ECO:0000256" key="4">
    <source>
        <dbReference type="ARBA" id="ARBA00022842"/>
    </source>
</evidence>
<dbReference type="FunFam" id="3.40.50.300:FF:000173">
    <property type="entry name" value="GTPase HflX"/>
    <property type="match status" value="1"/>
</dbReference>
<dbReference type="SUPFAM" id="SSF52540">
    <property type="entry name" value="P-loop containing nucleoside triphosphate hydrolases"/>
    <property type="match status" value="1"/>
</dbReference>
<dbReference type="CDD" id="cd01878">
    <property type="entry name" value="HflX"/>
    <property type="match status" value="1"/>
</dbReference>
<comment type="cofactor">
    <cofactor evidence="8">
        <name>Mg(2+)</name>
        <dbReference type="ChEBI" id="CHEBI:18420"/>
    </cofactor>
</comment>
<dbReference type="FunFam" id="3.40.50.11060:FF:000001">
    <property type="entry name" value="GTPase HflX"/>
    <property type="match status" value="1"/>
</dbReference>
<keyword evidence="5 6" id="KW-0342">GTP-binding</keyword>
<comment type="function">
    <text evidence="6">GTPase that associates with the 50S ribosomal subunit and may have a role during protein synthesis or ribosome biogenesis.</text>
</comment>
<feature type="binding site" evidence="7">
    <location>
        <begin position="317"/>
        <end position="320"/>
    </location>
    <ligand>
        <name>GTP</name>
        <dbReference type="ChEBI" id="CHEBI:37565"/>
    </ligand>
</feature>
<dbReference type="GO" id="GO:0003924">
    <property type="term" value="F:GTPase activity"/>
    <property type="evidence" value="ECO:0007669"/>
    <property type="project" value="UniProtKB-UniRule"/>
</dbReference>
<comment type="subcellular location">
    <subcellularLocation>
        <location evidence="6">Cytoplasm</location>
    </subcellularLocation>
    <text evidence="6">May associate with membranes.</text>
</comment>
<evidence type="ECO:0000256" key="8">
    <source>
        <dbReference type="PIRSR" id="PIRSR006809-2"/>
    </source>
</evidence>
<dbReference type="Gene3D" id="3.40.50.300">
    <property type="entry name" value="P-loop containing nucleotide triphosphate hydrolases"/>
    <property type="match status" value="1"/>
</dbReference>
<evidence type="ECO:0000256" key="6">
    <source>
        <dbReference type="HAMAP-Rule" id="MF_00900"/>
    </source>
</evidence>
<dbReference type="GO" id="GO:0046872">
    <property type="term" value="F:metal ion binding"/>
    <property type="evidence" value="ECO:0007669"/>
    <property type="project" value="UniProtKB-KW"/>
</dbReference>
<dbReference type="Pfam" id="PF16360">
    <property type="entry name" value="GTP-bdg_M"/>
    <property type="match status" value="1"/>
</dbReference>
<dbReference type="Gene3D" id="6.10.250.2860">
    <property type="match status" value="1"/>
</dbReference>
<comment type="subunit">
    <text evidence="6">Monomer. Associates with the 50S ribosomal subunit.</text>
</comment>
<dbReference type="Pfam" id="PF13167">
    <property type="entry name" value="GTP-bdg_N"/>
    <property type="match status" value="1"/>
</dbReference>
<evidence type="ECO:0000259" key="9">
    <source>
        <dbReference type="PROSITE" id="PS51705"/>
    </source>
</evidence>
<evidence type="ECO:0000256" key="7">
    <source>
        <dbReference type="PIRSR" id="PIRSR006809-1"/>
    </source>
</evidence>
<keyword evidence="4 8" id="KW-0460">Magnesium</keyword>
<organism evidence="10 11">
    <name type="scientific">Vibrio amylolyticus</name>
    <dbReference type="NCBI Taxonomy" id="2847292"/>
    <lineage>
        <taxon>Bacteria</taxon>
        <taxon>Pseudomonadati</taxon>
        <taxon>Pseudomonadota</taxon>
        <taxon>Gammaproteobacteria</taxon>
        <taxon>Vibrionales</taxon>
        <taxon>Vibrionaceae</taxon>
        <taxon>Vibrio</taxon>
    </lineage>
</organism>
<dbReference type="EMBL" id="JAJHVV010000013">
    <property type="protein sequence ID" value="MCK6265234.1"/>
    <property type="molecule type" value="Genomic_DNA"/>
</dbReference>
<comment type="caution">
    <text evidence="10">The sequence shown here is derived from an EMBL/GenBank/DDBJ whole genome shotgun (WGS) entry which is preliminary data.</text>
</comment>
<evidence type="ECO:0000256" key="1">
    <source>
        <dbReference type="ARBA" id="ARBA00022490"/>
    </source>
</evidence>
<dbReference type="AlphaFoldDB" id="A0A9X2BJ03"/>
<dbReference type="HAMAP" id="MF_00900">
    <property type="entry name" value="GTPase_HflX"/>
    <property type="match status" value="1"/>
</dbReference>
<feature type="binding site" evidence="7">
    <location>
        <begin position="229"/>
        <end position="233"/>
    </location>
    <ligand>
        <name>GTP</name>
        <dbReference type="ChEBI" id="CHEBI:37565"/>
    </ligand>
</feature>
<dbReference type="Proteomes" id="UP001139559">
    <property type="component" value="Unassembled WGS sequence"/>
</dbReference>
<dbReference type="InterPro" id="IPR032305">
    <property type="entry name" value="GTP-bd_M"/>
</dbReference>
<accession>A0A9X2BJ03</accession>
<feature type="binding site" evidence="8">
    <location>
        <position position="211"/>
    </location>
    <ligand>
        <name>Mg(2+)</name>
        <dbReference type="ChEBI" id="CHEBI:18420"/>
    </ligand>
</feature>
<evidence type="ECO:0000256" key="3">
    <source>
        <dbReference type="ARBA" id="ARBA00022741"/>
    </source>
</evidence>
<reference evidence="10" key="1">
    <citation type="submission" date="2021-11" db="EMBL/GenBank/DDBJ databases">
        <title>Vibrio ZSDE26 sp. nov. and Vibrio ZSDZ34 sp. nov., isolated from coastal seawater in Qingdao.</title>
        <authorList>
            <person name="Zhang P."/>
        </authorList>
    </citation>
    <scope>NUCLEOTIDE SEQUENCE</scope>
    <source>
        <strain evidence="10">ZSDE26</strain>
    </source>
</reference>